<dbReference type="PANTHER" id="PTHR32116:SF7">
    <property type="entry name" value="GALACTURONOSYLTRANSFERASE 4-RELATED"/>
    <property type="match status" value="1"/>
</dbReference>
<protein>
    <submittedName>
        <fullName evidence="1">Uncharacterized protein</fullName>
    </submittedName>
</protein>
<comment type="caution">
    <text evidence="1">The sequence shown here is derived from an EMBL/GenBank/DDBJ whole genome shotgun (WGS) entry which is preliminary data.</text>
</comment>
<dbReference type="EMBL" id="JBEDUW010000005">
    <property type="protein sequence ID" value="KAK9929337.1"/>
    <property type="molecule type" value="Genomic_DNA"/>
</dbReference>
<dbReference type="Proteomes" id="UP001457282">
    <property type="component" value="Unassembled WGS sequence"/>
</dbReference>
<sequence length="86" mass="9676">MEEFTWLNSSYNPVLKQLGSASVIDYYFGTHHSNSDPKFEVPKLKVLVYPEPSPVLPSRDQPKAQQSAALDEDIVVKKDLTGLWSP</sequence>
<evidence type="ECO:0000313" key="1">
    <source>
        <dbReference type="EMBL" id="KAK9929337.1"/>
    </source>
</evidence>
<organism evidence="1 2">
    <name type="scientific">Rubus argutus</name>
    <name type="common">Southern blackberry</name>
    <dbReference type="NCBI Taxonomy" id="59490"/>
    <lineage>
        <taxon>Eukaryota</taxon>
        <taxon>Viridiplantae</taxon>
        <taxon>Streptophyta</taxon>
        <taxon>Embryophyta</taxon>
        <taxon>Tracheophyta</taxon>
        <taxon>Spermatophyta</taxon>
        <taxon>Magnoliopsida</taxon>
        <taxon>eudicotyledons</taxon>
        <taxon>Gunneridae</taxon>
        <taxon>Pentapetalae</taxon>
        <taxon>rosids</taxon>
        <taxon>fabids</taxon>
        <taxon>Rosales</taxon>
        <taxon>Rosaceae</taxon>
        <taxon>Rosoideae</taxon>
        <taxon>Rosoideae incertae sedis</taxon>
        <taxon>Rubus</taxon>
    </lineage>
</organism>
<proteinExistence type="predicted"/>
<dbReference type="PANTHER" id="PTHR32116">
    <property type="entry name" value="GALACTURONOSYLTRANSFERASE 4-RELATED"/>
    <property type="match status" value="1"/>
</dbReference>
<name>A0AAW1WY54_RUBAR</name>
<dbReference type="AlphaFoldDB" id="A0AAW1WY54"/>
<dbReference type="GO" id="GO:0047262">
    <property type="term" value="F:polygalacturonate 4-alpha-galacturonosyltransferase activity"/>
    <property type="evidence" value="ECO:0007669"/>
    <property type="project" value="InterPro"/>
</dbReference>
<reference evidence="1 2" key="1">
    <citation type="journal article" date="2023" name="G3 (Bethesda)">
        <title>A chromosome-length genome assembly and annotation of blackberry (Rubus argutus, cv. 'Hillquist').</title>
        <authorList>
            <person name="Bruna T."/>
            <person name="Aryal R."/>
            <person name="Dudchenko O."/>
            <person name="Sargent D.J."/>
            <person name="Mead D."/>
            <person name="Buti M."/>
            <person name="Cavallini A."/>
            <person name="Hytonen T."/>
            <person name="Andres J."/>
            <person name="Pham M."/>
            <person name="Weisz D."/>
            <person name="Mascagni F."/>
            <person name="Usai G."/>
            <person name="Natali L."/>
            <person name="Bassil N."/>
            <person name="Fernandez G.E."/>
            <person name="Lomsadze A."/>
            <person name="Armour M."/>
            <person name="Olukolu B."/>
            <person name="Poorten T."/>
            <person name="Britton C."/>
            <person name="Davik J."/>
            <person name="Ashrafi H."/>
            <person name="Aiden E.L."/>
            <person name="Borodovsky M."/>
            <person name="Worthington M."/>
        </authorList>
    </citation>
    <scope>NUCLEOTIDE SEQUENCE [LARGE SCALE GENOMIC DNA]</scope>
    <source>
        <strain evidence="1">PI 553951</strain>
    </source>
</reference>
<gene>
    <name evidence="1" type="ORF">M0R45_026439</name>
</gene>
<dbReference type="InterPro" id="IPR029993">
    <property type="entry name" value="GAUT"/>
</dbReference>
<evidence type="ECO:0000313" key="2">
    <source>
        <dbReference type="Proteomes" id="UP001457282"/>
    </source>
</evidence>
<keyword evidence="2" id="KW-1185">Reference proteome</keyword>
<accession>A0AAW1WY54</accession>